<dbReference type="InterPro" id="IPR035969">
    <property type="entry name" value="Rab-GAP_TBC_sf"/>
</dbReference>
<name>A0A814LX50_ADIRI</name>
<dbReference type="GO" id="GO:0006888">
    <property type="term" value="P:endoplasmic reticulum to Golgi vesicle-mediated transport"/>
    <property type="evidence" value="ECO:0007669"/>
    <property type="project" value="TreeGrafter"/>
</dbReference>
<organism evidence="4 5">
    <name type="scientific">Adineta ricciae</name>
    <name type="common">Rotifer</name>
    <dbReference type="NCBI Taxonomy" id="249248"/>
    <lineage>
        <taxon>Eukaryota</taxon>
        <taxon>Metazoa</taxon>
        <taxon>Spiralia</taxon>
        <taxon>Gnathifera</taxon>
        <taxon>Rotifera</taxon>
        <taxon>Eurotatoria</taxon>
        <taxon>Bdelloidea</taxon>
        <taxon>Adinetida</taxon>
        <taxon>Adinetidae</taxon>
        <taxon>Adineta</taxon>
    </lineage>
</organism>
<dbReference type="Proteomes" id="UP000663828">
    <property type="component" value="Unassembled WGS sequence"/>
</dbReference>
<dbReference type="PANTHER" id="PTHR20913">
    <property type="entry name" value="TBC1 DOMAIN FAMILY MEMBER 20/GTPASE"/>
    <property type="match status" value="1"/>
</dbReference>
<gene>
    <name evidence="4" type="ORF">XAT740_LOCUS16802</name>
</gene>
<dbReference type="SUPFAM" id="SSF47923">
    <property type="entry name" value="Ypt/Rab-GAP domain of gyp1p"/>
    <property type="match status" value="2"/>
</dbReference>
<accession>A0A814LX50</accession>
<feature type="domain" description="Rab-GAP TBC" evidence="3">
    <location>
        <begin position="46"/>
        <end position="232"/>
    </location>
</feature>
<proteinExistence type="predicted"/>
<dbReference type="GO" id="GO:0005789">
    <property type="term" value="C:endoplasmic reticulum membrane"/>
    <property type="evidence" value="ECO:0007669"/>
    <property type="project" value="TreeGrafter"/>
</dbReference>
<evidence type="ECO:0000256" key="2">
    <source>
        <dbReference type="SAM" id="Phobius"/>
    </source>
</evidence>
<feature type="transmembrane region" description="Helical" evidence="2">
    <location>
        <begin position="344"/>
        <end position="361"/>
    </location>
</feature>
<dbReference type="InterPro" id="IPR000195">
    <property type="entry name" value="Rab-GAP-TBC_dom"/>
</dbReference>
<dbReference type="Gene3D" id="1.10.8.1310">
    <property type="match status" value="1"/>
</dbReference>
<evidence type="ECO:0000313" key="5">
    <source>
        <dbReference type="Proteomes" id="UP000663828"/>
    </source>
</evidence>
<dbReference type="EMBL" id="CAJNOR010001080">
    <property type="protein sequence ID" value="CAF1070848.1"/>
    <property type="molecule type" value="Genomic_DNA"/>
</dbReference>
<dbReference type="PANTHER" id="PTHR20913:SF7">
    <property type="entry name" value="RE60063P"/>
    <property type="match status" value="1"/>
</dbReference>
<dbReference type="InterPro" id="IPR045913">
    <property type="entry name" value="TBC20/Gyp8-like"/>
</dbReference>
<protein>
    <recommendedName>
        <fullName evidence="3">Rab-GAP TBC domain-containing protein</fullName>
    </recommendedName>
</protein>
<reference evidence="4" key="1">
    <citation type="submission" date="2021-02" db="EMBL/GenBank/DDBJ databases">
        <authorList>
            <person name="Nowell W R."/>
        </authorList>
    </citation>
    <scope>NUCLEOTIDE SEQUENCE</scope>
</reference>
<sequence length="380" mass="44389">MGTKGDESNQLILGQLKILFERFHKKQIKKTELEKKLISYAKKTGFINNTYRKQAWELLISTSDDEEYTRDQQQLKSHQYYEQTKLDVIRTLKRFPPNYSEAERSGLQDELIVIITQILVKHRELHYYQGYHDICLTFLLVLGNELCVPILDSITMSHLKYFMEPTMEKTRDSLNYLMPLINCVHSKCAEYMERGGVGHVIFALPWFITWYSHVLDELDVILRLYDLFIVSDYLMPIYVAAEIVNYYGDEILSQDCDMATLHQYLSCLPTEIDTEIWETIIERASHLINRHPPETLESLVSEWKIKCKHIEKSSPQSYLPQRANQLKTNSAKNLTRPSNVISRVMFWSVAFAVGGLAIYLYNQSSAIDLNTFLNLGDIYR</sequence>
<dbReference type="AlphaFoldDB" id="A0A814LX50"/>
<keyword evidence="2" id="KW-0812">Transmembrane</keyword>
<dbReference type="PROSITE" id="PS50086">
    <property type="entry name" value="TBC_RABGAP"/>
    <property type="match status" value="1"/>
</dbReference>
<evidence type="ECO:0000313" key="4">
    <source>
        <dbReference type="EMBL" id="CAF1070848.1"/>
    </source>
</evidence>
<keyword evidence="2" id="KW-0472">Membrane</keyword>
<dbReference type="Gene3D" id="1.10.472.80">
    <property type="entry name" value="Ypt/Rab-GAP domain of gyp1p, domain 3"/>
    <property type="match status" value="1"/>
</dbReference>
<evidence type="ECO:0000256" key="1">
    <source>
        <dbReference type="ARBA" id="ARBA00022468"/>
    </source>
</evidence>
<dbReference type="SMART" id="SM00164">
    <property type="entry name" value="TBC"/>
    <property type="match status" value="1"/>
</dbReference>
<keyword evidence="5" id="KW-1185">Reference proteome</keyword>
<evidence type="ECO:0000259" key="3">
    <source>
        <dbReference type="PROSITE" id="PS50086"/>
    </source>
</evidence>
<comment type="caution">
    <text evidence="4">The sequence shown here is derived from an EMBL/GenBank/DDBJ whole genome shotgun (WGS) entry which is preliminary data.</text>
</comment>
<keyword evidence="2" id="KW-1133">Transmembrane helix</keyword>
<dbReference type="GO" id="GO:0005096">
    <property type="term" value="F:GTPase activator activity"/>
    <property type="evidence" value="ECO:0007669"/>
    <property type="project" value="UniProtKB-KW"/>
</dbReference>
<dbReference type="Pfam" id="PF00566">
    <property type="entry name" value="RabGAP-TBC"/>
    <property type="match status" value="1"/>
</dbReference>
<keyword evidence="1" id="KW-0343">GTPase activation</keyword>